<comment type="caution">
    <text evidence="1">The sequence shown here is derived from an EMBL/GenBank/DDBJ whole genome shotgun (WGS) entry which is preliminary data.</text>
</comment>
<dbReference type="EMBL" id="LAVV01008106">
    <property type="protein sequence ID" value="KNZ53752.1"/>
    <property type="molecule type" value="Genomic_DNA"/>
</dbReference>
<sequence length="355" mass="41184">MMEKGIMDEQAPGKRGLDSGVYTFNLLHNTPVTYILIKCHSTRGTQFNCTSPGRIDLCFPLTAQCYDSLIKTKGKFSYVEYKAYPQTVGLSEKAFHLSCYFSNLFLHFPSSFCFPSLINKHIPLQILLENLPPTTSNIKNDTLLMLVQLITFVFLFFFSPALPSHSCHQNSNLSMRFTERFQEVGRILFPTDGDRVGYQGNNMLQIIKSQMYCGKFKAVVSQFQQQKKEDKNKIKKNHSEFVRRHEREWWGTQKSFLREYGVMIWQMMCSPCRIVSREVGVVKGCFRGRYRSSWTVQGGKCVGYFSECCGRKNKKVNDCENEGDYHFSMQESEKTDRGYRNRIDKLTPRIVRCKS</sequence>
<evidence type="ECO:0000313" key="1">
    <source>
        <dbReference type="EMBL" id="KNZ53752.1"/>
    </source>
</evidence>
<dbReference type="AlphaFoldDB" id="A0A0L6UZR9"/>
<name>A0A0L6UZR9_9BASI</name>
<reference evidence="1 2" key="1">
    <citation type="submission" date="2015-08" db="EMBL/GenBank/DDBJ databases">
        <title>Next Generation Sequencing and Analysis of the Genome of Puccinia sorghi L Schw, the Causal Agent of Maize Common Rust.</title>
        <authorList>
            <person name="Rochi L."/>
            <person name="Burguener G."/>
            <person name="Darino M."/>
            <person name="Turjanski A."/>
            <person name="Kreff E."/>
            <person name="Dieguez M.J."/>
            <person name="Sacco F."/>
        </authorList>
    </citation>
    <scope>NUCLEOTIDE SEQUENCE [LARGE SCALE GENOMIC DNA]</scope>
    <source>
        <strain evidence="1 2">RO10H11247</strain>
    </source>
</reference>
<dbReference type="Proteomes" id="UP000037035">
    <property type="component" value="Unassembled WGS sequence"/>
</dbReference>
<evidence type="ECO:0000313" key="2">
    <source>
        <dbReference type="Proteomes" id="UP000037035"/>
    </source>
</evidence>
<proteinExistence type="predicted"/>
<dbReference type="VEuPathDB" id="FungiDB:VP01_3143g2"/>
<organism evidence="1 2">
    <name type="scientific">Puccinia sorghi</name>
    <dbReference type="NCBI Taxonomy" id="27349"/>
    <lineage>
        <taxon>Eukaryota</taxon>
        <taxon>Fungi</taxon>
        <taxon>Dikarya</taxon>
        <taxon>Basidiomycota</taxon>
        <taxon>Pucciniomycotina</taxon>
        <taxon>Pucciniomycetes</taxon>
        <taxon>Pucciniales</taxon>
        <taxon>Pucciniaceae</taxon>
        <taxon>Puccinia</taxon>
    </lineage>
</organism>
<gene>
    <name evidence="1" type="ORF">VP01_3143g2</name>
</gene>
<accession>A0A0L6UZR9</accession>
<protein>
    <submittedName>
        <fullName evidence="1">Uncharacterized protein</fullName>
    </submittedName>
</protein>
<keyword evidence="2" id="KW-1185">Reference proteome</keyword>